<reference evidence="2" key="1">
    <citation type="submission" date="2020-02" db="EMBL/GenBank/DDBJ databases">
        <authorList>
            <person name="Meier V. D."/>
        </authorList>
    </citation>
    <scope>NUCLEOTIDE SEQUENCE</scope>
    <source>
        <strain evidence="2">AVDCRST_MAG04</strain>
    </source>
</reference>
<feature type="compositionally biased region" description="Basic residues" evidence="1">
    <location>
        <begin position="151"/>
        <end position="169"/>
    </location>
</feature>
<gene>
    <name evidence="2" type="ORF">AVDCRST_MAG04-3218</name>
</gene>
<feature type="region of interest" description="Disordered" evidence="1">
    <location>
        <begin position="212"/>
        <end position="315"/>
    </location>
</feature>
<sequence>AAPRRPPRHDLPLPPSRRLRRAPHDAPPARRARPAHPGGPAGDHPGARGPALAARRVRQQRGRRPLLRPRRRVALRQLRAPRPPAERRRRPAPRPARGDVAVLLWSRGGDGPRPHHRAPLPRPGPRGGPLGAPVHARERADGHAGGAVRDHPRHPPRVRLHRSGGRRHPSAGPDAEARQRHLPRLRGADDGGGAFARLRGAVRLRLPLLAGARRQRARRRRRHPRLGSRVPARRRLGGVRSDQRHRRQPRPDPGRRGAAGVAGGAAGRHLDRLPVGQPRDGRGGPRHLRGAGGGRRGGRERERAGARPRRGGAGL</sequence>
<feature type="compositionally biased region" description="Basic residues" evidence="1">
    <location>
        <begin position="213"/>
        <end position="248"/>
    </location>
</feature>
<dbReference type="EMBL" id="CADCTL010000234">
    <property type="protein sequence ID" value="CAA9273149.1"/>
    <property type="molecule type" value="Genomic_DNA"/>
</dbReference>
<feature type="non-terminal residue" evidence="2">
    <location>
        <position position="315"/>
    </location>
</feature>
<evidence type="ECO:0000256" key="1">
    <source>
        <dbReference type="SAM" id="MobiDB-lite"/>
    </source>
</evidence>
<protein>
    <submittedName>
        <fullName evidence="2">Transglutaminase-like domain protein</fullName>
    </submittedName>
</protein>
<dbReference type="AlphaFoldDB" id="A0A6J4J7W2"/>
<accession>A0A6J4J7W2</accession>
<feature type="region of interest" description="Disordered" evidence="1">
    <location>
        <begin position="1"/>
        <end position="192"/>
    </location>
</feature>
<name>A0A6J4J7W2_9PROT</name>
<organism evidence="2">
    <name type="scientific">uncultured Acetobacteraceae bacterium</name>
    <dbReference type="NCBI Taxonomy" id="169975"/>
    <lineage>
        <taxon>Bacteria</taxon>
        <taxon>Pseudomonadati</taxon>
        <taxon>Pseudomonadota</taxon>
        <taxon>Alphaproteobacteria</taxon>
        <taxon>Acetobacterales</taxon>
        <taxon>Acetobacteraceae</taxon>
        <taxon>environmental samples</taxon>
    </lineage>
</organism>
<feature type="compositionally biased region" description="Basic residues" evidence="1">
    <location>
        <begin position="306"/>
        <end position="315"/>
    </location>
</feature>
<proteinExistence type="predicted"/>
<feature type="non-terminal residue" evidence="2">
    <location>
        <position position="1"/>
    </location>
</feature>
<feature type="compositionally biased region" description="Basic residues" evidence="1">
    <location>
        <begin position="55"/>
        <end position="74"/>
    </location>
</feature>
<feature type="compositionally biased region" description="Low complexity" evidence="1">
    <location>
        <begin position="35"/>
        <end position="54"/>
    </location>
</feature>
<evidence type="ECO:0000313" key="2">
    <source>
        <dbReference type="EMBL" id="CAA9273149.1"/>
    </source>
</evidence>